<keyword evidence="2" id="KW-1185">Reference proteome</keyword>
<dbReference type="AlphaFoldDB" id="A0AAD8KRV4"/>
<reference evidence="1" key="1">
    <citation type="journal article" date="2023" name="bioRxiv">
        <title>Improved chromosome-level genome assembly for marigold (Tagetes erecta).</title>
        <authorList>
            <person name="Jiang F."/>
            <person name="Yuan L."/>
            <person name="Wang S."/>
            <person name="Wang H."/>
            <person name="Xu D."/>
            <person name="Wang A."/>
            <person name="Fan W."/>
        </authorList>
    </citation>
    <scope>NUCLEOTIDE SEQUENCE</scope>
    <source>
        <strain evidence="1">WSJ</strain>
        <tissue evidence="1">Leaf</tissue>
    </source>
</reference>
<sequence>MYNKESVATSFIAWFGFGTGGVLCRRDPCSLKDARGDTVSLVVGADEVVVANTDGTDMTSRKVYLSWR</sequence>
<evidence type="ECO:0000313" key="1">
    <source>
        <dbReference type="EMBL" id="KAK1428369.1"/>
    </source>
</evidence>
<organism evidence="1 2">
    <name type="scientific">Tagetes erecta</name>
    <name type="common">African marigold</name>
    <dbReference type="NCBI Taxonomy" id="13708"/>
    <lineage>
        <taxon>Eukaryota</taxon>
        <taxon>Viridiplantae</taxon>
        <taxon>Streptophyta</taxon>
        <taxon>Embryophyta</taxon>
        <taxon>Tracheophyta</taxon>
        <taxon>Spermatophyta</taxon>
        <taxon>Magnoliopsida</taxon>
        <taxon>eudicotyledons</taxon>
        <taxon>Gunneridae</taxon>
        <taxon>Pentapetalae</taxon>
        <taxon>asterids</taxon>
        <taxon>campanulids</taxon>
        <taxon>Asterales</taxon>
        <taxon>Asteraceae</taxon>
        <taxon>Asteroideae</taxon>
        <taxon>Heliantheae alliance</taxon>
        <taxon>Tageteae</taxon>
        <taxon>Tagetes</taxon>
    </lineage>
</organism>
<dbReference type="EMBL" id="JAUHHV010000004">
    <property type="protein sequence ID" value="KAK1428369.1"/>
    <property type="molecule type" value="Genomic_DNA"/>
</dbReference>
<dbReference type="Proteomes" id="UP001229421">
    <property type="component" value="Unassembled WGS sequence"/>
</dbReference>
<comment type="caution">
    <text evidence="1">The sequence shown here is derived from an EMBL/GenBank/DDBJ whole genome shotgun (WGS) entry which is preliminary data.</text>
</comment>
<gene>
    <name evidence="1" type="ORF">QVD17_17202</name>
</gene>
<name>A0AAD8KRV4_TARER</name>
<accession>A0AAD8KRV4</accession>
<proteinExistence type="predicted"/>
<protein>
    <submittedName>
        <fullName evidence="1">Uncharacterized protein</fullName>
    </submittedName>
</protein>
<evidence type="ECO:0000313" key="2">
    <source>
        <dbReference type="Proteomes" id="UP001229421"/>
    </source>
</evidence>